<gene>
    <name evidence="2" type="ORF">IPP58_10600</name>
</gene>
<feature type="signal peptide" evidence="1">
    <location>
        <begin position="1"/>
        <end position="23"/>
    </location>
</feature>
<sequence>MYEARLKLLLALLLAHLAGPLRADGVEVALGVAVGITHQGPTLQSRKDNTTALQLRAGWDQSPSYRQLDQWQVMALSGSSEYLKFAMSGLGLQRSWWTEHHGAQAALGAELRVERYQGHGSLAAGPSPFANEQTWMVRPWVRAQAGFRGILVPLPSPAAELLAGLTQGGRYSHPFTRLEVAVPLWHQGGEGAAGTLRRMAPRWEASLQFGMRFSRAVR</sequence>
<proteinExistence type="predicted"/>
<evidence type="ECO:0000313" key="3">
    <source>
        <dbReference type="Proteomes" id="UP000886657"/>
    </source>
</evidence>
<dbReference type="EMBL" id="JADKIO010000008">
    <property type="protein sequence ID" value="MBK9796926.1"/>
    <property type="molecule type" value="Genomic_DNA"/>
</dbReference>
<keyword evidence="1" id="KW-0732">Signal</keyword>
<name>A0A9D7SHI3_9BACT</name>
<dbReference type="Proteomes" id="UP000886657">
    <property type="component" value="Unassembled WGS sequence"/>
</dbReference>
<dbReference type="AlphaFoldDB" id="A0A9D7SHI3"/>
<protein>
    <submittedName>
        <fullName evidence="2">Uncharacterized protein</fullName>
    </submittedName>
</protein>
<reference evidence="2" key="1">
    <citation type="submission" date="2020-10" db="EMBL/GenBank/DDBJ databases">
        <title>Connecting structure to function with the recovery of over 1000 high-quality activated sludge metagenome-assembled genomes encoding full-length rRNA genes using long-read sequencing.</title>
        <authorList>
            <person name="Singleton C.M."/>
            <person name="Petriglieri F."/>
            <person name="Kristensen J.M."/>
            <person name="Kirkegaard R.H."/>
            <person name="Michaelsen T.Y."/>
            <person name="Andersen M.H."/>
            <person name="Karst S.M."/>
            <person name="Dueholm M.S."/>
            <person name="Nielsen P.H."/>
            <person name="Albertsen M."/>
        </authorList>
    </citation>
    <scope>NUCLEOTIDE SEQUENCE</scope>
    <source>
        <strain evidence="2">Skiv_18-Q3-R9-52_MAXAC.067</strain>
    </source>
</reference>
<organism evidence="2 3">
    <name type="scientific">Candidatus Geothrix skivensis</name>
    <dbReference type="NCBI Taxonomy" id="2954439"/>
    <lineage>
        <taxon>Bacteria</taxon>
        <taxon>Pseudomonadati</taxon>
        <taxon>Acidobacteriota</taxon>
        <taxon>Holophagae</taxon>
        <taxon>Holophagales</taxon>
        <taxon>Holophagaceae</taxon>
        <taxon>Geothrix</taxon>
    </lineage>
</organism>
<comment type="caution">
    <text evidence="2">The sequence shown here is derived from an EMBL/GenBank/DDBJ whole genome shotgun (WGS) entry which is preliminary data.</text>
</comment>
<evidence type="ECO:0000313" key="2">
    <source>
        <dbReference type="EMBL" id="MBK9796926.1"/>
    </source>
</evidence>
<evidence type="ECO:0000256" key="1">
    <source>
        <dbReference type="SAM" id="SignalP"/>
    </source>
</evidence>
<accession>A0A9D7SHI3</accession>
<feature type="chain" id="PRO_5038759842" evidence="1">
    <location>
        <begin position="24"/>
        <end position="218"/>
    </location>
</feature>